<dbReference type="Pfam" id="PF12867">
    <property type="entry name" value="DinB_2"/>
    <property type="match status" value="1"/>
</dbReference>
<gene>
    <name evidence="2" type="ORF">SAMN05660206_11381</name>
</gene>
<protein>
    <submittedName>
        <fullName evidence="2">Uncharacterized damage-inducible protein DinB (Forms a four-helix bundle)</fullName>
    </submittedName>
</protein>
<evidence type="ECO:0000259" key="1">
    <source>
        <dbReference type="Pfam" id="PF12867"/>
    </source>
</evidence>
<organism evidence="2 3">
    <name type="scientific">Sphingobacterium wenxiniae</name>
    <dbReference type="NCBI Taxonomy" id="683125"/>
    <lineage>
        <taxon>Bacteria</taxon>
        <taxon>Pseudomonadati</taxon>
        <taxon>Bacteroidota</taxon>
        <taxon>Sphingobacteriia</taxon>
        <taxon>Sphingobacteriales</taxon>
        <taxon>Sphingobacteriaceae</taxon>
        <taxon>Sphingobacterium</taxon>
    </lineage>
</organism>
<dbReference type="Gene3D" id="1.20.120.450">
    <property type="entry name" value="dinb family like domain"/>
    <property type="match status" value="1"/>
</dbReference>
<dbReference type="AlphaFoldDB" id="A0A1I6VGN7"/>
<dbReference type="RefSeq" id="WP_093367246.1">
    <property type="nucleotide sequence ID" value="NZ_FOZZ01000013.1"/>
</dbReference>
<dbReference type="InterPro" id="IPR034660">
    <property type="entry name" value="DinB/YfiT-like"/>
</dbReference>
<dbReference type="SUPFAM" id="SSF109854">
    <property type="entry name" value="DinB/YfiT-like putative metalloenzymes"/>
    <property type="match status" value="1"/>
</dbReference>
<accession>A0A1I6VGN7</accession>
<dbReference type="Proteomes" id="UP000198785">
    <property type="component" value="Unassembled WGS sequence"/>
</dbReference>
<dbReference type="InterPro" id="IPR024775">
    <property type="entry name" value="DinB-like"/>
</dbReference>
<dbReference type="EMBL" id="FOZZ01000013">
    <property type="protein sequence ID" value="SFT12644.1"/>
    <property type="molecule type" value="Genomic_DNA"/>
</dbReference>
<sequence>MSIKEGFLIELERETANTRRIVERLEDKHLSWKPHVKSMSAGELAGHVVELHNWVAGGLGLVEFDFHQHYVPFKPTTVAEILAKLDDGYEKNVAMINALSDEDWSSLWKLKAGEHVIAEMPKIGAMRFIIQNHLVHHRGQLSVYLRMLDIPVPGIYGPSADDNNV</sequence>
<feature type="domain" description="DinB-like" evidence="1">
    <location>
        <begin position="10"/>
        <end position="141"/>
    </location>
</feature>
<dbReference type="OrthoDB" id="119432at2"/>
<reference evidence="2 3" key="1">
    <citation type="submission" date="2016-10" db="EMBL/GenBank/DDBJ databases">
        <authorList>
            <person name="de Groot N.N."/>
        </authorList>
    </citation>
    <scope>NUCLEOTIDE SEQUENCE [LARGE SCALE GENOMIC DNA]</scope>
    <source>
        <strain evidence="2 3">DSM 22789</strain>
    </source>
</reference>
<keyword evidence="3" id="KW-1185">Reference proteome</keyword>
<evidence type="ECO:0000313" key="3">
    <source>
        <dbReference type="Proteomes" id="UP000198785"/>
    </source>
</evidence>
<evidence type="ECO:0000313" key="2">
    <source>
        <dbReference type="EMBL" id="SFT12644.1"/>
    </source>
</evidence>
<name>A0A1I6VGN7_9SPHI</name>
<dbReference type="STRING" id="683125.SAMN05660206_11381"/>
<proteinExistence type="predicted"/>